<gene>
    <name evidence="1" type="ORF">J5O05_12325</name>
</gene>
<dbReference type="AlphaFoldDB" id="A0A975HK67"/>
<accession>A0A975HK67</accession>
<dbReference type="Proteomes" id="UP000664904">
    <property type="component" value="Chromosome"/>
</dbReference>
<protein>
    <submittedName>
        <fullName evidence="1">Uncharacterized protein</fullName>
    </submittedName>
</protein>
<keyword evidence="2" id="KW-1185">Reference proteome</keyword>
<dbReference type="EMBL" id="CP072133">
    <property type="protein sequence ID" value="QTH70706.1"/>
    <property type="molecule type" value="Genomic_DNA"/>
</dbReference>
<reference evidence="1" key="1">
    <citation type="submission" date="2021-03" db="EMBL/GenBank/DDBJ databases">
        <title>Complete Genome of Pseudoalteromonas xiamenensis STKMTI.2, a new potential marine bacterium producing anti-Vibrio compounds.</title>
        <authorList>
            <person name="Handayani D.P."/>
            <person name="Isnansetyo A."/>
            <person name="Istiqomah I."/>
            <person name="Jumina J."/>
        </authorList>
    </citation>
    <scope>NUCLEOTIDE SEQUENCE</scope>
    <source>
        <strain evidence="1">STKMTI.2</strain>
    </source>
</reference>
<dbReference type="KEGG" id="pxi:J5O05_12325"/>
<dbReference type="RefSeq" id="WP_208842290.1">
    <property type="nucleotide sequence ID" value="NZ_CP072133.1"/>
</dbReference>
<evidence type="ECO:0000313" key="2">
    <source>
        <dbReference type="Proteomes" id="UP000664904"/>
    </source>
</evidence>
<proteinExistence type="predicted"/>
<name>A0A975HK67_9GAMM</name>
<sequence>MDQAVAGKIMDFLTEIGVPFELTTIEQNTFLPGLHLHFGVLQIDLEKLEFLGDILHEAGHIAICEPKARPFLQGDIFKNGLLNGRKAQEMHGEEMAATAWAVAAVTHLGLPLDLVFHEEGYRGGSKNLIDAFSDGKGFGFPLLGAWDMTHPEKGYPHMQKWIRDVSWL</sequence>
<evidence type="ECO:0000313" key="1">
    <source>
        <dbReference type="EMBL" id="QTH70706.1"/>
    </source>
</evidence>
<organism evidence="1 2">
    <name type="scientific">Pseudoalteromonas xiamenensis</name>
    <dbReference type="NCBI Taxonomy" id="882626"/>
    <lineage>
        <taxon>Bacteria</taxon>
        <taxon>Pseudomonadati</taxon>
        <taxon>Pseudomonadota</taxon>
        <taxon>Gammaproteobacteria</taxon>
        <taxon>Alteromonadales</taxon>
        <taxon>Pseudoalteromonadaceae</taxon>
        <taxon>Pseudoalteromonas</taxon>
    </lineage>
</organism>